<dbReference type="Proteomes" id="UP001328107">
    <property type="component" value="Unassembled WGS sequence"/>
</dbReference>
<comment type="subcellular location">
    <subcellularLocation>
        <location evidence="1">Cytoplasm</location>
    </subcellularLocation>
</comment>
<dbReference type="EMBL" id="BTRK01000005">
    <property type="protein sequence ID" value="GMR52441.1"/>
    <property type="molecule type" value="Genomic_DNA"/>
</dbReference>
<dbReference type="FunFam" id="2.40.30.10:FF:000121">
    <property type="entry name" value="Translation elongation factor Tu"/>
    <property type="match status" value="1"/>
</dbReference>
<dbReference type="PRINTS" id="PR00315">
    <property type="entry name" value="ELONGATNFCT"/>
</dbReference>
<dbReference type="AlphaFoldDB" id="A0AAN5I6Q2"/>
<keyword evidence="6" id="KW-0378">Hydrolase</keyword>
<dbReference type="CDD" id="cd01883">
    <property type="entry name" value="EF1_alpha"/>
    <property type="match status" value="1"/>
</dbReference>
<keyword evidence="4" id="KW-0597">Phosphoprotein</keyword>
<dbReference type="PANTHER" id="PTHR23115">
    <property type="entry name" value="TRANSLATION FACTOR"/>
    <property type="match status" value="1"/>
</dbReference>
<comment type="catalytic activity">
    <reaction evidence="9">
        <text>GTP + H2O = GDP + phosphate + H(+)</text>
        <dbReference type="Rhea" id="RHEA:19669"/>
        <dbReference type="ChEBI" id="CHEBI:15377"/>
        <dbReference type="ChEBI" id="CHEBI:15378"/>
        <dbReference type="ChEBI" id="CHEBI:37565"/>
        <dbReference type="ChEBI" id="CHEBI:43474"/>
        <dbReference type="ChEBI" id="CHEBI:58189"/>
    </reaction>
    <physiologicalReaction direction="left-to-right" evidence="9">
        <dbReference type="Rhea" id="RHEA:19670"/>
    </physiologicalReaction>
</comment>
<dbReference type="GO" id="GO:0005525">
    <property type="term" value="F:GTP binding"/>
    <property type="evidence" value="ECO:0007669"/>
    <property type="project" value="UniProtKB-KW"/>
</dbReference>
<comment type="caution">
    <text evidence="12">The sequence shown here is derived from an EMBL/GenBank/DDBJ whole genome shotgun (WGS) entry which is preliminary data.</text>
</comment>
<dbReference type="InterPro" id="IPR000795">
    <property type="entry name" value="T_Tr_GTP-bd_dom"/>
</dbReference>
<dbReference type="Pfam" id="PF22594">
    <property type="entry name" value="GTP-eEF1A_C"/>
    <property type="match status" value="1"/>
</dbReference>
<dbReference type="SUPFAM" id="SSF50447">
    <property type="entry name" value="Translation proteins"/>
    <property type="match status" value="1"/>
</dbReference>
<evidence type="ECO:0000256" key="3">
    <source>
        <dbReference type="ARBA" id="ARBA00022490"/>
    </source>
</evidence>
<dbReference type="CDD" id="cd04093">
    <property type="entry name" value="HBS1_C_III"/>
    <property type="match status" value="1"/>
</dbReference>
<keyword evidence="3" id="KW-0963">Cytoplasm</keyword>
<reference evidence="13" key="1">
    <citation type="submission" date="2022-10" db="EMBL/GenBank/DDBJ databases">
        <title>Genome assembly of Pristionchus species.</title>
        <authorList>
            <person name="Yoshida K."/>
            <person name="Sommer R.J."/>
        </authorList>
    </citation>
    <scope>NUCLEOTIDE SEQUENCE [LARGE SCALE GENOMIC DNA]</scope>
    <source>
        <strain evidence="13">RS5460</strain>
    </source>
</reference>
<evidence type="ECO:0000256" key="8">
    <source>
        <dbReference type="ARBA" id="ARBA00023134"/>
    </source>
</evidence>
<dbReference type="PROSITE" id="PS51722">
    <property type="entry name" value="G_TR_2"/>
    <property type="match status" value="1"/>
</dbReference>
<keyword evidence="8" id="KW-0342">GTP-binding</keyword>
<evidence type="ECO:0000256" key="2">
    <source>
        <dbReference type="ARBA" id="ARBA00007249"/>
    </source>
</evidence>
<feature type="domain" description="Tr-type G" evidence="11">
    <location>
        <begin position="221"/>
        <end position="445"/>
    </location>
</feature>
<organism evidence="12 13">
    <name type="scientific">Pristionchus mayeri</name>
    <dbReference type="NCBI Taxonomy" id="1317129"/>
    <lineage>
        <taxon>Eukaryota</taxon>
        <taxon>Metazoa</taxon>
        <taxon>Ecdysozoa</taxon>
        <taxon>Nematoda</taxon>
        <taxon>Chromadorea</taxon>
        <taxon>Rhabditida</taxon>
        <taxon>Rhabditina</taxon>
        <taxon>Diplogasteromorpha</taxon>
        <taxon>Diplogasteroidea</taxon>
        <taxon>Neodiplogasteridae</taxon>
        <taxon>Pristionchus</taxon>
    </lineage>
</organism>
<evidence type="ECO:0000256" key="10">
    <source>
        <dbReference type="SAM" id="MobiDB-lite"/>
    </source>
</evidence>
<dbReference type="FunFam" id="3.40.50.300:FF:000204">
    <property type="entry name" value="Translation elongation factor Tu"/>
    <property type="match status" value="1"/>
</dbReference>
<evidence type="ECO:0000256" key="1">
    <source>
        <dbReference type="ARBA" id="ARBA00004496"/>
    </source>
</evidence>
<accession>A0AAN5I6Q2</accession>
<dbReference type="Gene3D" id="2.40.30.10">
    <property type="entry name" value="Translation factors"/>
    <property type="match status" value="2"/>
</dbReference>
<dbReference type="Pfam" id="PF00009">
    <property type="entry name" value="GTP_EFTU"/>
    <property type="match status" value="1"/>
</dbReference>
<comment type="similarity">
    <text evidence="2">Belongs to the TRAFAC class translation factor GTPase superfamily. Classic translation factor GTPase family. EF-Tu/EF-1A subfamily.</text>
</comment>
<evidence type="ECO:0000313" key="12">
    <source>
        <dbReference type="EMBL" id="GMR52441.1"/>
    </source>
</evidence>
<evidence type="ECO:0000256" key="4">
    <source>
        <dbReference type="ARBA" id="ARBA00022553"/>
    </source>
</evidence>
<feature type="region of interest" description="Disordered" evidence="10">
    <location>
        <begin position="142"/>
        <end position="222"/>
    </location>
</feature>
<gene>
    <name evidence="12" type="ORF">PMAYCL1PPCAC_22636</name>
</gene>
<evidence type="ECO:0000256" key="7">
    <source>
        <dbReference type="ARBA" id="ARBA00022917"/>
    </source>
</evidence>
<proteinExistence type="inferred from homology"/>
<dbReference type="InterPro" id="IPR027417">
    <property type="entry name" value="P-loop_NTPase"/>
</dbReference>
<name>A0AAN5I6Q2_9BILA</name>
<dbReference type="InterPro" id="IPR009000">
    <property type="entry name" value="Transl_B-barrel_sf"/>
</dbReference>
<sequence>MSRHRNFQNMNYDDERDDYEDDEYGRSYEDEVSMSPSTSEFMYRRPRLNTHNQLVGGTTLNDFIPEEADPDDLPNDVVDDEDLFQMDDVQVSTISHAPPSSTAPPSGLFFPPPGLPPPSIANLPAESIAAANAELAEKAAKPFTPLRAKEPKPVLPNVSNLRVSEKVQRSTSKSPSRAAPAATLTPNTSSSHRLQQLAAISSAPSTPKRTRKGNERGAGERESLNLVVVGHVDAGKSTLMGHLLCQLGCVDQRTMHKYKQESARSGKASFAFAWVLDETEEERSRGVTMDIARTTFETDRYRVVLLDAPGHKDFIPNMITGASQADAALLVANATRGEFETGFENGGQTREHAMLLRALGVSQLVVAVNKMDTVDWSKQRYSEVESALRAFLAKQAGFSAVRFVPVSGLAGENLVKRVDKGHPLASWYTGKSLVEHIDEFTAPSRQTDGALRAIINDVLKATPQQLTVTAKVESGEIEVGEKVYIMPNADAAIVKAVANDSGREGASDGTCGAGEQALLTLMGTFEQDTIHVGHVVVRAGKDTLIPGRRFVARIVVFDVLVPLMRGTKAELYAHSLCEPCTIVKLTAVVNKASGEVIKANPRCLTRQQSGRVEIETEREVAIESFTACRALGRITLRANGQTIAAGIIEEKIA</sequence>
<evidence type="ECO:0000256" key="9">
    <source>
        <dbReference type="ARBA" id="ARBA00049117"/>
    </source>
</evidence>
<evidence type="ECO:0000259" key="11">
    <source>
        <dbReference type="PROSITE" id="PS51722"/>
    </source>
</evidence>
<dbReference type="GO" id="GO:0006412">
    <property type="term" value="P:translation"/>
    <property type="evidence" value="ECO:0007669"/>
    <property type="project" value="UniProtKB-KW"/>
</dbReference>
<dbReference type="InterPro" id="IPR009001">
    <property type="entry name" value="Transl_elong_EF1A/Init_IF2_C"/>
</dbReference>
<keyword evidence="7" id="KW-0648">Protein biosynthesis</keyword>
<dbReference type="SUPFAM" id="SSF52540">
    <property type="entry name" value="P-loop containing nucleoside triphosphate hydrolases"/>
    <property type="match status" value="1"/>
</dbReference>
<feature type="compositionally biased region" description="Polar residues" evidence="10">
    <location>
        <begin position="184"/>
        <end position="207"/>
    </location>
</feature>
<evidence type="ECO:0000256" key="6">
    <source>
        <dbReference type="ARBA" id="ARBA00022801"/>
    </source>
</evidence>
<feature type="compositionally biased region" description="Basic and acidic residues" evidence="10">
    <location>
        <begin position="212"/>
        <end position="222"/>
    </location>
</feature>
<protein>
    <recommendedName>
        <fullName evidence="11">Tr-type G domain-containing protein</fullName>
    </recommendedName>
</protein>
<feature type="region of interest" description="Disordered" evidence="10">
    <location>
        <begin position="1"/>
        <end position="40"/>
    </location>
</feature>
<dbReference type="GO" id="GO:0003924">
    <property type="term" value="F:GTPase activity"/>
    <property type="evidence" value="ECO:0007669"/>
    <property type="project" value="InterPro"/>
</dbReference>
<keyword evidence="5" id="KW-0547">Nucleotide-binding</keyword>
<evidence type="ECO:0000313" key="13">
    <source>
        <dbReference type="Proteomes" id="UP001328107"/>
    </source>
</evidence>
<dbReference type="Gene3D" id="3.40.50.300">
    <property type="entry name" value="P-loop containing nucleotide triphosphate hydrolases"/>
    <property type="match status" value="1"/>
</dbReference>
<keyword evidence="13" id="KW-1185">Reference proteome</keyword>
<feature type="compositionally biased region" description="Acidic residues" evidence="10">
    <location>
        <begin position="12"/>
        <end position="23"/>
    </location>
</feature>
<evidence type="ECO:0000256" key="5">
    <source>
        <dbReference type="ARBA" id="ARBA00022741"/>
    </source>
</evidence>
<dbReference type="InterPro" id="IPR050100">
    <property type="entry name" value="TRAFAC_GTPase_members"/>
</dbReference>
<dbReference type="SUPFAM" id="SSF50465">
    <property type="entry name" value="EF-Tu/eEF-1alpha/eIF2-gamma C-terminal domain"/>
    <property type="match status" value="1"/>
</dbReference>
<dbReference type="GO" id="GO:0005737">
    <property type="term" value="C:cytoplasm"/>
    <property type="evidence" value="ECO:0007669"/>
    <property type="project" value="UniProtKB-SubCell"/>
</dbReference>
<dbReference type="InterPro" id="IPR054696">
    <property type="entry name" value="GTP-eEF1A_C"/>
</dbReference>